<dbReference type="EMBL" id="JAWSTH010000030">
    <property type="protein sequence ID" value="MDW5595261.1"/>
    <property type="molecule type" value="Genomic_DNA"/>
</dbReference>
<evidence type="ECO:0000259" key="1">
    <source>
        <dbReference type="Pfam" id="PF01872"/>
    </source>
</evidence>
<reference evidence="2 3" key="2">
    <citation type="submission" date="2023-10" db="EMBL/GenBank/DDBJ databases">
        <authorList>
            <person name="Han X.F."/>
        </authorList>
    </citation>
    <scope>NUCLEOTIDE SEQUENCE [LARGE SCALE GENOMIC DNA]</scope>
    <source>
        <strain evidence="2 3">KCTC 39840</strain>
    </source>
</reference>
<dbReference type="SUPFAM" id="SSF53597">
    <property type="entry name" value="Dihydrofolate reductase-like"/>
    <property type="match status" value="1"/>
</dbReference>
<dbReference type="InterPro" id="IPR002734">
    <property type="entry name" value="RibDG_C"/>
</dbReference>
<protein>
    <submittedName>
        <fullName evidence="2">Dihydrofolate reductase family protein</fullName>
    </submittedName>
</protein>
<feature type="domain" description="Bacterial bifunctional deaminase-reductase C-terminal" evidence="1">
    <location>
        <begin position="3"/>
        <end position="170"/>
    </location>
</feature>
<accession>A0ABU4HPQ0</accession>
<proteinExistence type="predicted"/>
<evidence type="ECO:0000313" key="3">
    <source>
        <dbReference type="Proteomes" id="UP001284601"/>
    </source>
</evidence>
<dbReference type="Proteomes" id="UP001284601">
    <property type="component" value="Unassembled WGS sequence"/>
</dbReference>
<gene>
    <name evidence="2" type="ORF">R7226_13005</name>
</gene>
<evidence type="ECO:0000313" key="2">
    <source>
        <dbReference type="EMBL" id="MDW5595261.1"/>
    </source>
</evidence>
<keyword evidence="3" id="KW-1185">Reference proteome</keyword>
<sequence length="178" mass="19440">MGKLIATTQATLDGVVDPVGEWVQPDGDHGDHSFERQARSSGLVLGRKTFEGLSGYWPSETGRWADMVNSLPKYVGSTTLSGDLPWNGTLLDGRLEESIPRLKQEVDGDLFMHGSGEFAYALAEKGLIDEFEVYLNPLVWGKGNVHVLGDRGTVRMQLGDVKRFDSGVVLLTYLPATS</sequence>
<comment type="caution">
    <text evidence="2">The sequence shown here is derived from an EMBL/GenBank/DDBJ whole genome shotgun (WGS) entry which is preliminary data.</text>
</comment>
<dbReference type="RefSeq" id="WP_318597599.1">
    <property type="nucleotide sequence ID" value="NZ_JAWSTH010000030.1"/>
</dbReference>
<reference evidence="3" key="1">
    <citation type="submission" date="2023-07" db="EMBL/GenBank/DDBJ databases">
        <title>Conexibacter stalactiti sp. nov., isolated from stalactites in a lava cave and emended description of the genus Conexibacter.</title>
        <authorList>
            <person name="Lee S.D."/>
        </authorList>
    </citation>
    <scope>NUCLEOTIDE SEQUENCE [LARGE SCALE GENOMIC DNA]</scope>
    <source>
        <strain evidence="3">KCTC 39840</strain>
    </source>
</reference>
<name>A0ABU4HPQ0_9ACTN</name>
<organism evidence="2 3">
    <name type="scientific">Conexibacter stalactiti</name>
    <dbReference type="NCBI Taxonomy" id="1940611"/>
    <lineage>
        <taxon>Bacteria</taxon>
        <taxon>Bacillati</taxon>
        <taxon>Actinomycetota</taxon>
        <taxon>Thermoleophilia</taxon>
        <taxon>Solirubrobacterales</taxon>
        <taxon>Conexibacteraceae</taxon>
        <taxon>Conexibacter</taxon>
    </lineage>
</organism>
<dbReference type="Gene3D" id="3.40.430.10">
    <property type="entry name" value="Dihydrofolate Reductase, subunit A"/>
    <property type="match status" value="1"/>
</dbReference>
<dbReference type="Pfam" id="PF01872">
    <property type="entry name" value="RibD_C"/>
    <property type="match status" value="1"/>
</dbReference>
<dbReference type="InterPro" id="IPR024072">
    <property type="entry name" value="DHFR-like_dom_sf"/>
</dbReference>